<proteinExistence type="predicted"/>
<reference evidence="1" key="1">
    <citation type="submission" date="2021-12" db="EMBL/GenBank/DDBJ databases">
        <authorList>
            <person name="King R."/>
        </authorList>
    </citation>
    <scope>NUCLEOTIDE SEQUENCE</scope>
</reference>
<accession>A0A9P0BAS1</accession>
<sequence length="117" mass="13370">MNMKDMKNLTIWFICGVAMILEVTFAAYLPKMVAPYNTREKILDPKKRPFCNAFTVVLSPIKTWYVIKRGCEPILLALCQNSSKGSKDNFTPEKCQDLVNTLPRIIQVVNKNKDDVT</sequence>
<gene>
    <name evidence="1" type="ORF">MELIAE_LOCUS9008</name>
</gene>
<dbReference type="EMBL" id="OV121137">
    <property type="protein sequence ID" value="CAH0558747.1"/>
    <property type="molecule type" value="Genomic_DNA"/>
</dbReference>
<organism evidence="1 2">
    <name type="scientific">Brassicogethes aeneus</name>
    <name type="common">Rape pollen beetle</name>
    <name type="synonym">Meligethes aeneus</name>
    <dbReference type="NCBI Taxonomy" id="1431903"/>
    <lineage>
        <taxon>Eukaryota</taxon>
        <taxon>Metazoa</taxon>
        <taxon>Ecdysozoa</taxon>
        <taxon>Arthropoda</taxon>
        <taxon>Hexapoda</taxon>
        <taxon>Insecta</taxon>
        <taxon>Pterygota</taxon>
        <taxon>Neoptera</taxon>
        <taxon>Endopterygota</taxon>
        <taxon>Coleoptera</taxon>
        <taxon>Polyphaga</taxon>
        <taxon>Cucujiformia</taxon>
        <taxon>Nitidulidae</taxon>
        <taxon>Meligethinae</taxon>
        <taxon>Brassicogethes</taxon>
    </lineage>
</organism>
<keyword evidence="2" id="KW-1185">Reference proteome</keyword>
<dbReference type="AlphaFoldDB" id="A0A9P0BAS1"/>
<evidence type="ECO:0000313" key="1">
    <source>
        <dbReference type="EMBL" id="CAH0558747.1"/>
    </source>
</evidence>
<name>A0A9P0BAS1_BRAAE</name>
<dbReference type="Proteomes" id="UP001154078">
    <property type="component" value="Chromosome 6"/>
</dbReference>
<evidence type="ECO:0000313" key="2">
    <source>
        <dbReference type="Proteomes" id="UP001154078"/>
    </source>
</evidence>
<protein>
    <submittedName>
        <fullName evidence="1">Uncharacterized protein</fullName>
    </submittedName>
</protein>